<accession>A0A2S0VR54</accession>
<dbReference type="SMART" id="SM00318">
    <property type="entry name" value="SNc"/>
    <property type="match status" value="1"/>
</dbReference>
<proteinExistence type="predicted"/>
<dbReference type="AlphaFoldDB" id="A0A2S0VR54"/>
<name>A0A2S0VR54_9ALTE</name>
<keyword evidence="1" id="KW-0540">Nuclease</keyword>
<dbReference type="InterPro" id="IPR016071">
    <property type="entry name" value="Staphylococal_nuclease_OB-fold"/>
</dbReference>
<evidence type="ECO:0000313" key="7">
    <source>
        <dbReference type="Proteomes" id="UP000244441"/>
    </source>
</evidence>
<dbReference type="Proteomes" id="UP000244441">
    <property type="component" value="Chromosome"/>
</dbReference>
<dbReference type="GO" id="GO:0004519">
    <property type="term" value="F:endonuclease activity"/>
    <property type="evidence" value="ECO:0007669"/>
    <property type="project" value="UniProtKB-KW"/>
</dbReference>
<evidence type="ECO:0000256" key="4">
    <source>
        <dbReference type="SAM" id="SignalP"/>
    </source>
</evidence>
<keyword evidence="2" id="KW-0255">Endonuclease</keyword>
<keyword evidence="4" id="KW-0732">Signal</keyword>
<dbReference type="GO" id="GO:0016787">
    <property type="term" value="F:hydrolase activity"/>
    <property type="evidence" value="ECO:0007669"/>
    <property type="project" value="UniProtKB-KW"/>
</dbReference>
<gene>
    <name evidence="6" type="ORF">C2869_09660</name>
</gene>
<dbReference type="Pfam" id="PF00565">
    <property type="entry name" value="SNase"/>
    <property type="match status" value="1"/>
</dbReference>
<reference evidence="6 7" key="1">
    <citation type="submission" date="2018-01" db="EMBL/GenBank/DDBJ databases">
        <title>Genome sequence of a Cantenovulum-like bacteria.</title>
        <authorList>
            <person name="Tan W.R."/>
            <person name="Lau N.-S."/>
            <person name="Go F."/>
            <person name="Amirul A.-A.A."/>
        </authorList>
    </citation>
    <scope>NUCLEOTIDE SEQUENCE [LARGE SCALE GENOMIC DNA]</scope>
    <source>
        <strain evidence="6 7">CCB-QB4</strain>
    </source>
</reference>
<dbReference type="KEGG" id="cate:C2869_09660"/>
<evidence type="ECO:0000259" key="5">
    <source>
        <dbReference type="PROSITE" id="PS50830"/>
    </source>
</evidence>
<feature type="signal peptide" evidence="4">
    <location>
        <begin position="1"/>
        <end position="24"/>
    </location>
</feature>
<keyword evidence="3" id="KW-0378">Hydrolase</keyword>
<evidence type="ECO:0000256" key="2">
    <source>
        <dbReference type="ARBA" id="ARBA00022759"/>
    </source>
</evidence>
<dbReference type="InterPro" id="IPR035437">
    <property type="entry name" value="SNase_OB-fold_sf"/>
</dbReference>
<sequence>MARTVVKPLFIALSLSLLSTYATAHSCQPKNFEQTERVQQVIDGDTIRLQDGNKIRLIGIDAPEIDYKSTKNSEPFAHQAKQQLEQLIGPSKTVKLVYDKDIIDVYNRMLAHIHNEKGQNLQAAMLDKGLAKQIVIGKNDKFWRCYREHETAARNAQRGIWTDKFWQPKVVADHTLNSKRYHEYIGQISNVWTDEDNTTWIVLNRALYIGVKQNQRNIHRLYELNRSWVGGKAIVKGKPYHHKGRWRINLTHPYQIMMPGELAILPKPQEK</sequence>
<feature type="domain" description="TNase-like" evidence="5">
    <location>
        <begin position="32"/>
        <end position="163"/>
    </location>
</feature>
<feature type="chain" id="PRO_5015669986" description="TNase-like domain-containing protein" evidence="4">
    <location>
        <begin position="25"/>
        <end position="271"/>
    </location>
</feature>
<organism evidence="6 7">
    <name type="scientific">Saccharobesus litoralis</name>
    <dbReference type="NCBI Taxonomy" id="2172099"/>
    <lineage>
        <taxon>Bacteria</taxon>
        <taxon>Pseudomonadati</taxon>
        <taxon>Pseudomonadota</taxon>
        <taxon>Gammaproteobacteria</taxon>
        <taxon>Alteromonadales</taxon>
        <taxon>Alteromonadaceae</taxon>
        <taxon>Saccharobesus</taxon>
    </lineage>
</organism>
<dbReference type="PANTHER" id="PTHR12302:SF3">
    <property type="entry name" value="SERINE_THREONINE-PROTEIN KINASE 31"/>
    <property type="match status" value="1"/>
</dbReference>
<evidence type="ECO:0000313" key="6">
    <source>
        <dbReference type="EMBL" id="AWB66679.1"/>
    </source>
</evidence>
<protein>
    <recommendedName>
        <fullName evidence="5">TNase-like domain-containing protein</fullName>
    </recommendedName>
</protein>
<evidence type="ECO:0000256" key="1">
    <source>
        <dbReference type="ARBA" id="ARBA00022722"/>
    </source>
</evidence>
<dbReference type="EMBL" id="CP026604">
    <property type="protein sequence ID" value="AWB66679.1"/>
    <property type="molecule type" value="Genomic_DNA"/>
</dbReference>
<dbReference type="SUPFAM" id="SSF50199">
    <property type="entry name" value="Staphylococcal nuclease"/>
    <property type="match status" value="1"/>
</dbReference>
<dbReference type="PROSITE" id="PS50830">
    <property type="entry name" value="TNASE_3"/>
    <property type="match status" value="1"/>
</dbReference>
<evidence type="ECO:0000256" key="3">
    <source>
        <dbReference type="ARBA" id="ARBA00022801"/>
    </source>
</evidence>
<keyword evidence="7" id="KW-1185">Reference proteome</keyword>
<dbReference type="PANTHER" id="PTHR12302">
    <property type="entry name" value="EBNA2 BINDING PROTEIN P100"/>
    <property type="match status" value="1"/>
</dbReference>
<dbReference type="Gene3D" id="2.40.50.90">
    <property type="match status" value="1"/>
</dbReference>